<evidence type="ECO:0000259" key="1">
    <source>
        <dbReference type="PROSITE" id="PS50805"/>
    </source>
</evidence>
<dbReference type="Proteomes" id="UP000694851">
    <property type="component" value="Unplaced"/>
</dbReference>
<dbReference type="InterPro" id="IPR036051">
    <property type="entry name" value="KRAB_dom_sf"/>
</dbReference>
<proteinExistence type="predicted"/>
<name>A0A8B7QHC9_HIPAR</name>
<dbReference type="PANTHER" id="PTHR23232:SF158">
    <property type="entry name" value="KRAB DOMAIN-CONTAINING PROTEIN 5"/>
    <property type="match status" value="1"/>
</dbReference>
<dbReference type="Pfam" id="PF01352">
    <property type="entry name" value="KRAB"/>
    <property type="match status" value="1"/>
</dbReference>
<dbReference type="InterPro" id="IPR001909">
    <property type="entry name" value="KRAB"/>
</dbReference>
<dbReference type="Gene3D" id="6.10.140.140">
    <property type="match status" value="1"/>
</dbReference>
<dbReference type="GeneID" id="109375928"/>
<reference evidence="3" key="1">
    <citation type="submission" date="2025-08" db="UniProtKB">
        <authorList>
            <consortium name="RefSeq"/>
        </authorList>
    </citation>
    <scope>IDENTIFICATION</scope>
    <source>
        <tissue evidence="3">Muscle</tissue>
    </source>
</reference>
<gene>
    <name evidence="3" type="primary">LOC109375928</name>
</gene>
<protein>
    <submittedName>
        <fullName evidence="3">Zinc finger protein 732-like isoform X3</fullName>
    </submittedName>
</protein>
<dbReference type="OrthoDB" id="9044188at2759"/>
<dbReference type="SMART" id="SM00349">
    <property type="entry name" value="KRAB"/>
    <property type="match status" value="1"/>
</dbReference>
<dbReference type="CDD" id="cd07765">
    <property type="entry name" value="KRAB_A-box"/>
    <property type="match status" value="1"/>
</dbReference>
<dbReference type="SUPFAM" id="SSF109640">
    <property type="entry name" value="KRAB domain (Kruppel-associated box)"/>
    <property type="match status" value="1"/>
</dbReference>
<sequence>MAASQGRLTFRDVAIDFSQDEWECLHPAEWKLYMDVMLENYRNLRSLDLAVSKPDLVIFLERMKEAWDVKQKTVSTLPAMSSEDSLDLLPNSGIEDSFHKMLLISNHCSACAVIEGLTTLPRFCGADTDCYIILPPEWRGEHGYEAT</sequence>
<feature type="domain" description="KRAB" evidence="1">
    <location>
        <begin position="8"/>
        <end position="79"/>
    </location>
</feature>
<evidence type="ECO:0000313" key="2">
    <source>
        <dbReference type="Proteomes" id="UP000694851"/>
    </source>
</evidence>
<organism evidence="2 3">
    <name type="scientific">Hipposideros armiger</name>
    <name type="common">Great Himalayan leaf-nosed bat</name>
    <dbReference type="NCBI Taxonomy" id="186990"/>
    <lineage>
        <taxon>Eukaryota</taxon>
        <taxon>Metazoa</taxon>
        <taxon>Chordata</taxon>
        <taxon>Craniata</taxon>
        <taxon>Vertebrata</taxon>
        <taxon>Euteleostomi</taxon>
        <taxon>Mammalia</taxon>
        <taxon>Eutheria</taxon>
        <taxon>Laurasiatheria</taxon>
        <taxon>Chiroptera</taxon>
        <taxon>Yinpterochiroptera</taxon>
        <taxon>Rhinolophoidea</taxon>
        <taxon>Hipposideridae</taxon>
        <taxon>Hipposideros</taxon>
    </lineage>
</organism>
<dbReference type="PANTHER" id="PTHR23232">
    <property type="entry name" value="KRAB DOMAIN C2H2 ZINC FINGER"/>
    <property type="match status" value="1"/>
</dbReference>
<dbReference type="PROSITE" id="PS50805">
    <property type="entry name" value="KRAB"/>
    <property type="match status" value="1"/>
</dbReference>
<accession>A0A8B7QHC9</accession>
<keyword evidence="2" id="KW-1185">Reference proteome</keyword>
<dbReference type="RefSeq" id="XP_019487068.1">
    <property type="nucleotide sequence ID" value="XM_019631523.1"/>
</dbReference>
<dbReference type="AlphaFoldDB" id="A0A8B7QHC9"/>
<evidence type="ECO:0000313" key="3">
    <source>
        <dbReference type="RefSeq" id="XP_019487068.1"/>
    </source>
</evidence>
<dbReference type="InterPro" id="IPR050169">
    <property type="entry name" value="Krueppel_C2H2_ZnF"/>
</dbReference>
<dbReference type="GO" id="GO:0006355">
    <property type="term" value="P:regulation of DNA-templated transcription"/>
    <property type="evidence" value="ECO:0007669"/>
    <property type="project" value="InterPro"/>
</dbReference>